<dbReference type="SMART" id="SM00054">
    <property type="entry name" value="EFh"/>
    <property type="match status" value="2"/>
</dbReference>
<dbReference type="PROSITE" id="PS50007">
    <property type="entry name" value="PIPLC_X_DOMAIN"/>
    <property type="match status" value="1"/>
</dbReference>
<keyword evidence="4" id="KW-0479">Metal-binding</keyword>
<dbReference type="Gene3D" id="1.10.238.10">
    <property type="entry name" value="EF-hand"/>
    <property type="match status" value="2"/>
</dbReference>
<evidence type="ECO:0000256" key="12">
    <source>
        <dbReference type="RuleBase" id="RU361133"/>
    </source>
</evidence>
<dbReference type="InterPro" id="IPR002048">
    <property type="entry name" value="EF_hand_dom"/>
</dbReference>
<evidence type="ECO:0000313" key="18">
    <source>
        <dbReference type="Proteomes" id="UP000015104"/>
    </source>
</evidence>
<reference evidence="17" key="2">
    <citation type="submission" date="2015-06" db="UniProtKB">
        <authorList>
            <consortium name="EnsemblMetazoa"/>
        </authorList>
    </citation>
    <scope>IDENTIFICATION</scope>
</reference>
<dbReference type="GO" id="GO:0035556">
    <property type="term" value="P:intracellular signal transduction"/>
    <property type="evidence" value="ECO:0007669"/>
    <property type="project" value="InterPro"/>
</dbReference>
<dbReference type="InterPro" id="IPR035892">
    <property type="entry name" value="C2_domain_sf"/>
</dbReference>
<protein>
    <recommendedName>
        <fullName evidence="3 12">Phosphoinositide phospholipase C</fullName>
        <ecNumber evidence="3 12">3.1.4.11</ecNumber>
    </recommendedName>
</protein>
<keyword evidence="7 12" id="KW-0443">Lipid metabolism</keyword>
<evidence type="ECO:0000256" key="4">
    <source>
        <dbReference type="ARBA" id="ARBA00022723"/>
    </source>
</evidence>
<evidence type="ECO:0000256" key="1">
    <source>
        <dbReference type="ARBA" id="ARBA00000110"/>
    </source>
</evidence>
<dbReference type="SMART" id="SM00239">
    <property type="entry name" value="C2"/>
    <property type="match status" value="1"/>
</dbReference>
<evidence type="ECO:0000256" key="2">
    <source>
        <dbReference type="ARBA" id="ARBA00001913"/>
    </source>
</evidence>
<keyword evidence="9" id="KW-0807">Transducer</keyword>
<comment type="catalytic activity">
    <reaction evidence="1">
        <text>an N-(acyl)-sphingosylphosphoethanolamine = an N-(acyl)-sphingosyl-1,3-cyclic phosphate + ethanolamine</text>
        <dbReference type="Rhea" id="RHEA:60648"/>
        <dbReference type="ChEBI" id="CHEBI:57603"/>
        <dbReference type="ChEBI" id="CHEBI:143891"/>
        <dbReference type="ChEBI" id="CHEBI:143892"/>
    </reaction>
</comment>
<accession>T1KSZ2</accession>
<dbReference type="InterPro" id="IPR017946">
    <property type="entry name" value="PLC-like_Pdiesterase_TIM-brl"/>
</dbReference>
<keyword evidence="6 12" id="KW-0442">Lipid degradation</keyword>
<keyword evidence="5" id="KW-0460">Magnesium</keyword>
<dbReference type="PROSITE" id="PS50004">
    <property type="entry name" value="C2"/>
    <property type="match status" value="1"/>
</dbReference>
<dbReference type="OrthoDB" id="269822at2759"/>
<dbReference type="SMART" id="SM00148">
    <property type="entry name" value="PLCXc"/>
    <property type="match status" value="1"/>
</dbReference>
<dbReference type="EnsemblMetazoa" id="tetur20g01350.1">
    <property type="protein sequence ID" value="tetur20g01350.1"/>
    <property type="gene ID" value="tetur20g01350"/>
</dbReference>
<dbReference type="GO" id="GO:0005886">
    <property type="term" value="C:plasma membrane"/>
    <property type="evidence" value="ECO:0007669"/>
    <property type="project" value="TreeGrafter"/>
</dbReference>
<evidence type="ECO:0000256" key="10">
    <source>
        <dbReference type="ARBA" id="ARBA00023239"/>
    </source>
</evidence>
<evidence type="ECO:0000256" key="7">
    <source>
        <dbReference type="ARBA" id="ARBA00023098"/>
    </source>
</evidence>
<dbReference type="PANTHER" id="PTHR10336:SF209">
    <property type="entry name" value="PHOSPHOINOSITIDE PHOSPHOLIPASE C"/>
    <property type="match status" value="1"/>
</dbReference>
<dbReference type="EC" id="3.1.4.11" evidence="3 12"/>
<organism evidence="17 18">
    <name type="scientific">Tetranychus urticae</name>
    <name type="common">Two-spotted spider mite</name>
    <dbReference type="NCBI Taxonomy" id="32264"/>
    <lineage>
        <taxon>Eukaryota</taxon>
        <taxon>Metazoa</taxon>
        <taxon>Ecdysozoa</taxon>
        <taxon>Arthropoda</taxon>
        <taxon>Chelicerata</taxon>
        <taxon>Arachnida</taxon>
        <taxon>Acari</taxon>
        <taxon>Acariformes</taxon>
        <taxon>Trombidiformes</taxon>
        <taxon>Prostigmata</taxon>
        <taxon>Eleutherengona</taxon>
        <taxon>Raphignathae</taxon>
        <taxon>Tetranychoidea</taxon>
        <taxon>Tetranychidae</taxon>
        <taxon>Tetranychus</taxon>
    </lineage>
</organism>
<evidence type="ECO:0000259" key="14">
    <source>
        <dbReference type="PROSITE" id="PS50004"/>
    </source>
</evidence>
<name>T1KSZ2_TETUR</name>
<dbReference type="InterPro" id="IPR011992">
    <property type="entry name" value="EF-hand-dom_pair"/>
</dbReference>
<dbReference type="Gene3D" id="2.30.29.30">
    <property type="entry name" value="Pleckstrin-homology domain (PH domain)/Phosphotyrosine-binding domain (PTB)"/>
    <property type="match status" value="1"/>
</dbReference>
<evidence type="ECO:0000256" key="8">
    <source>
        <dbReference type="ARBA" id="ARBA00023157"/>
    </source>
</evidence>
<feature type="region of interest" description="Disordered" evidence="13">
    <location>
        <begin position="462"/>
        <end position="492"/>
    </location>
</feature>
<evidence type="ECO:0000256" key="5">
    <source>
        <dbReference type="ARBA" id="ARBA00022842"/>
    </source>
</evidence>
<evidence type="ECO:0000259" key="16">
    <source>
        <dbReference type="PROSITE" id="PS50222"/>
    </source>
</evidence>
<dbReference type="InterPro" id="IPR001711">
    <property type="entry name" value="PLipase_C_Pinositol-sp_Y"/>
</dbReference>
<dbReference type="GO" id="GO:0016829">
    <property type="term" value="F:lyase activity"/>
    <property type="evidence" value="ECO:0007669"/>
    <property type="project" value="UniProtKB-KW"/>
</dbReference>
<dbReference type="SUPFAM" id="SSF49562">
    <property type="entry name" value="C2 domain (Calcium/lipid-binding domain, CaLB)"/>
    <property type="match status" value="1"/>
</dbReference>
<dbReference type="Gene3D" id="2.60.40.150">
    <property type="entry name" value="C2 domain"/>
    <property type="match status" value="1"/>
</dbReference>
<sequence length="776" mass="89502">MSSNNETRMESTFLKVNRRGGLMNRRIIIDEQNKTMEYHRYRKKLTFHKKSIYSIQDITDLRQGWMTTKFKKIEEKMRRLWMKGKQDTSNNWVREECSFSIVFGTDKTFDLIAADSIEREFWLNKLRYIMFEAKTAKKTKDRRAFVEKCFKEADKDGDRFINFFEAMSILNRLNIAINNELAKELFQKSAKKHSTRKSDEEVLDLDEFFIFFDSLEHRWEVDKLFRQYAKSGGTTMGPEELQQFFKEEQGIDLSLDTCQKYIDKFQTSWYASLSTNLLEASQRQPASSQILELYMNSKGFEAMLTSSEFDLFNQDHYNTHQDMNRPLNHYYILSSHNTYLLAGQLVGDSSIEGYIDAMRRGYRCVELDIWDGNDNEGPIVYHGYTMVSKLLLKDVLEAIGAYAFDTTPYPLILSLEINCSQEQQSSVAGLLVAILGDKLYRRPIIPNERELPSPEMLKNKILVKSKGRPSGSEDTDSSSSESSESEEELNETRRYITDRRYSVSAVAKSSSGKSKKHKISNNLADLAVYCSAKKFRSLEDTLSWKFNEMFSLKETVSADLANFYTKEYIACTAKRLVRIYPKGSRFNSSNYDPTIHWNVGCQMVALNVQTLGKHLLINEARFATNGHCGYALKPDFLMKTKEGQSPKPLRLELTVLSGQHLRNTDASPEDDIIDPYVKISVIGHGEDRQKMTTKAISNNGFNPIWLETFVLTINFPELAFLYFKVKDERLSGKDAKLAGNVIAVTSMRTGYRHLQLLDNRGKKIDGCTLFLKVHTE</sequence>
<dbReference type="InterPro" id="IPR001192">
    <property type="entry name" value="PI-PLC_fam"/>
</dbReference>
<dbReference type="GO" id="GO:0004435">
    <property type="term" value="F:phosphatidylinositol-4,5-bisphosphate phospholipase C activity"/>
    <property type="evidence" value="ECO:0007669"/>
    <property type="project" value="UniProtKB-EC"/>
</dbReference>
<reference evidence="18" key="1">
    <citation type="submission" date="2011-08" db="EMBL/GenBank/DDBJ databases">
        <authorList>
            <person name="Rombauts S."/>
        </authorList>
    </citation>
    <scope>NUCLEOTIDE SEQUENCE</scope>
    <source>
        <strain evidence="18">London</strain>
    </source>
</reference>
<keyword evidence="18" id="KW-1185">Reference proteome</keyword>
<dbReference type="InterPro" id="IPR011993">
    <property type="entry name" value="PH-like_dom_sf"/>
</dbReference>
<dbReference type="CDD" id="cd08558">
    <property type="entry name" value="PI-PLCc_eukaryota"/>
    <property type="match status" value="1"/>
</dbReference>
<dbReference type="EMBL" id="CAEY01000513">
    <property type="status" value="NOT_ANNOTATED_CDS"/>
    <property type="molecule type" value="Genomic_DNA"/>
</dbReference>
<dbReference type="Pfam" id="PF09279">
    <property type="entry name" value="EF-hand_like"/>
    <property type="match status" value="1"/>
</dbReference>
<dbReference type="Pfam" id="PF00388">
    <property type="entry name" value="PI-PLC-X"/>
    <property type="match status" value="1"/>
</dbReference>
<dbReference type="HOGENOM" id="CLU_931664_0_0_1"/>
<dbReference type="SUPFAM" id="SSF51695">
    <property type="entry name" value="PLC-like phosphodiesterases"/>
    <property type="match status" value="1"/>
</dbReference>
<dbReference type="AlphaFoldDB" id="T1KSZ2"/>
<dbReference type="Gene3D" id="3.20.20.190">
    <property type="entry name" value="Phosphatidylinositol (PI) phosphodiesterase"/>
    <property type="match status" value="1"/>
</dbReference>
<comment type="catalytic activity">
    <reaction evidence="11">
        <text>a 1,2-diacyl-sn-glycero-3-phospho-(1D-myo-inositol-4,5-bisphosphate) + H2O = 1D-myo-inositol 1,4,5-trisphosphate + a 1,2-diacyl-sn-glycerol + H(+)</text>
        <dbReference type="Rhea" id="RHEA:33179"/>
        <dbReference type="ChEBI" id="CHEBI:15377"/>
        <dbReference type="ChEBI" id="CHEBI:15378"/>
        <dbReference type="ChEBI" id="CHEBI:17815"/>
        <dbReference type="ChEBI" id="CHEBI:58456"/>
        <dbReference type="ChEBI" id="CHEBI:203600"/>
        <dbReference type="EC" id="3.1.4.11"/>
    </reaction>
    <physiologicalReaction direction="left-to-right" evidence="11">
        <dbReference type="Rhea" id="RHEA:33180"/>
    </physiologicalReaction>
</comment>
<dbReference type="Proteomes" id="UP000015104">
    <property type="component" value="Unassembled WGS sequence"/>
</dbReference>
<dbReference type="Pfam" id="PF00168">
    <property type="entry name" value="C2"/>
    <property type="match status" value="1"/>
</dbReference>
<dbReference type="SUPFAM" id="SSF47473">
    <property type="entry name" value="EF-hand"/>
    <property type="match status" value="1"/>
</dbReference>
<dbReference type="PRINTS" id="PR00390">
    <property type="entry name" value="PHPHLIPASEC"/>
</dbReference>
<dbReference type="GO" id="GO:0016042">
    <property type="term" value="P:lipid catabolic process"/>
    <property type="evidence" value="ECO:0007669"/>
    <property type="project" value="UniProtKB-KW"/>
</dbReference>
<feature type="domain" description="C2" evidence="14">
    <location>
        <begin position="632"/>
        <end position="758"/>
    </location>
</feature>
<keyword evidence="12" id="KW-0378">Hydrolase</keyword>
<dbReference type="eggNOG" id="KOG0169">
    <property type="taxonomic scope" value="Eukaryota"/>
</dbReference>
<feature type="domain" description="PI-PLC Y-box" evidence="15">
    <location>
        <begin position="523"/>
        <end position="637"/>
    </location>
</feature>
<evidence type="ECO:0000256" key="6">
    <source>
        <dbReference type="ARBA" id="ARBA00022963"/>
    </source>
</evidence>
<dbReference type="OMA" id="FSCVRVY"/>
<dbReference type="Pfam" id="PF00387">
    <property type="entry name" value="PI-PLC-Y"/>
    <property type="match status" value="1"/>
</dbReference>
<evidence type="ECO:0000256" key="3">
    <source>
        <dbReference type="ARBA" id="ARBA00012368"/>
    </source>
</evidence>
<evidence type="ECO:0000313" key="17">
    <source>
        <dbReference type="EnsemblMetazoa" id="tetur20g01350.1"/>
    </source>
</evidence>
<keyword evidence="10" id="KW-0456">Lyase</keyword>
<dbReference type="SMART" id="SM00149">
    <property type="entry name" value="PLCYc"/>
    <property type="match status" value="1"/>
</dbReference>
<dbReference type="InterPro" id="IPR000909">
    <property type="entry name" value="PLipase_C_PInositol-sp_X_dom"/>
</dbReference>
<proteinExistence type="predicted"/>
<dbReference type="PANTHER" id="PTHR10336">
    <property type="entry name" value="PHOSPHOINOSITIDE-SPECIFIC PHOSPHOLIPASE C FAMILY PROTEIN"/>
    <property type="match status" value="1"/>
</dbReference>
<dbReference type="GO" id="GO:0005509">
    <property type="term" value="F:calcium ion binding"/>
    <property type="evidence" value="ECO:0007669"/>
    <property type="project" value="InterPro"/>
</dbReference>
<dbReference type="InterPro" id="IPR015359">
    <property type="entry name" value="PLC_EF-hand-like"/>
</dbReference>
<dbReference type="STRING" id="32264.T1KSZ2"/>
<dbReference type="InterPro" id="IPR000008">
    <property type="entry name" value="C2_dom"/>
</dbReference>
<evidence type="ECO:0000256" key="11">
    <source>
        <dbReference type="ARBA" id="ARBA00023674"/>
    </source>
</evidence>
<dbReference type="PROSITE" id="PS50222">
    <property type="entry name" value="EF_HAND_2"/>
    <property type="match status" value="1"/>
</dbReference>
<dbReference type="PROSITE" id="PS50008">
    <property type="entry name" value="PIPLC_Y_DOMAIN"/>
    <property type="match status" value="1"/>
</dbReference>
<evidence type="ECO:0000256" key="13">
    <source>
        <dbReference type="SAM" id="MobiDB-lite"/>
    </source>
</evidence>
<keyword evidence="8" id="KW-1015">Disulfide bond</keyword>
<dbReference type="KEGG" id="tut:107366993"/>
<feature type="domain" description="EF-hand" evidence="16">
    <location>
        <begin position="141"/>
        <end position="176"/>
    </location>
</feature>
<evidence type="ECO:0000256" key="9">
    <source>
        <dbReference type="ARBA" id="ARBA00023224"/>
    </source>
</evidence>
<gene>
    <name evidence="17" type="primary">107366993</name>
</gene>
<dbReference type="CDD" id="cd00275">
    <property type="entry name" value="C2_PLC_like"/>
    <property type="match status" value="1"/>
</dbReference>
<evidence type="ECO:0000259" key="15">
    <source>
        <dbReference type="PROSITE" id="PS50008"/>
    </source>
</evidence>
<comment type="cofactor">
    <cofactor evidence="2">
        <name>Ca(2+)</name>
        <dbReference type="ChEBI" id="CHEBI:29108"/>
    </cofactor>
</comment>
<dbReference type="SUPFAM" id="SSF50729">
    <property type="entry name" value="PH domain-like"/>
    <property type="match status" value="1"/>
</dbReference>